<reference evidence="2" key="1">
    <citation type="journal article" date="2019" name="Int. J. Syst. Evol. Microbiol.">
        <title>The Global Catalogue of Microorganisms (GCM) 10K type strain sequencing project: providing services to taxonomists for standard genome sequencing and annotation.</title>
        <authorList>
            <consortium name="The Broad Institute Genomics Platform"/>
            <consortium name="The Broad Institute Genome Sequencing Center for Infectious Disease"/>
            <person name="Wu L."/>
            <person name="Ma J."/>
        </authorList>
    </citation>
    <scope>NUCLEOTIDE SEQUENCE [LARGE SCALE GENOMIC DNA]</scope>
    <source>
        <strain evidence="2">JCM 18081</strain>
    </source>
</reference>
<evidence type="ECO:0000313" key="1">
    <source>
        <dbReference type="EMBL" id="GAA4815807.1"/>
    </source>
</evidence>
<dbReference type="EMBL" id="BAABIG010000061">
    <property type="protein sequence ID" value="GAA4815807.1"/>
    <property type="molecule type" value="Genomic_DNA"/>
</dbReference>
<gene>
    <name evidence="1" type="ORF">GCM10023220_54910</name>
</gene>
<dbReference type="Proteomes" id="UP001501265">
    <property type="component" value="Unassembled WGS sequence"/>
</dbReference>
<proteinExistence type="predicted"/>
<dbReference type="SUPFAM" id="SSF55961">
    <property type="entry name" value="Bet v1-like"/>
    <property type="match status" value="1"/>
</dbReference>
<evidence type="ECO:0008006" key="3">
    <source>
        <dbReference type="Google" id="ProtNLM"/>
    </source>
</evidence>
<accession>A0ABP9CPL3</accession>
<evidence type="ECO:0000313" key="2">
    <source>
        <dbReference type="Proteomes" id="UP001501265"/>
    </source>
</evidence>
<sequence length="209" mass="23567">MGRTRAGRALRPPFGEFTPSREPGMIPFVIAVLNIHERAFTARPEDVGSLIDTLGSGGDLLWPPDWPPIRFDAPLAVGVHGGHGPVRYVVSHYVPGRWVRFRITGPRGFGGFHEFGVERLDDRHSVLRHTLVMRPLWPLWPAWPLFFRPLHDVVFRHCLDRAEHALTGGVAHPVRWSRYVRILRAVTARLAPRLARGASESVRCTHPQG</sequence>
<organism evidence="1 2">
    <name type="scientific">Streptomyces ziwulingensis</name>
    <dbReference type="NCBI Taxonomy" id="1045501"/>
    <lineage>
        <taxon>Bacteria</taxon>
        <taxon>Bacillati</taxon>
        <taxon>Actinomycetota</taxon>
        <taxon>Actinomycetes</taxon>
        <taxon>Kitasatosporales</taxon>
        <taxon>Streptomycetaceae</taxon>
        <taxon>Streptomyces</taxon>
    </lineage>
</organism>
<name>A0ABP9CPL3_9ACTN</name>
<comment type="caution">
    <text evidence="1">The sequence shown here is derived from an EMBL/GenBank/DDBJ whole genome shotgun (WGS) entry which is preliminary data.</text>
</comment>
<protein>
    <recommendedName>
        <fullName evidence="3">SRPBCC family protein</fullName>
    </recommendedName>
</protein>
<keyword evidence="2" id="KW-1185">Reference proteome</keyword>